<keyword evidence="1 7" id="KW-0813">Transport</keyword>
<evidence type="ECO:0000313" key="9">
    <source>
        <dbReference type="EMBL" id="KAL1585276.1"/>
    </source>
</evidence>
<protein>
    <recommendedName>
        <fullName evidence="7">Nuclear pore complex protein</fullName>
    </recommendedName>
</protein>
<evidence type="ECO:0000256" key="7">
    <source>
        <dbReference type="RuleBase" id="RU365072"/>
    </source>
</evidence>
<keyword evidence="6 7" id="KW-0539">Nucleus</keyword>
<evidence type="ECO:0000256" key="2">
    <source>
        <dbReference type="ARBA" id="ARBA00022816"/>
    </source>
</evidence>
<evidence type="ECO:0000256" key="6">
    <source>
        <dbReference type="ARBA" id="ARBA00023242"/>
    </source>
</evidence>
<dbReference type="Pfam" id="PF04121">
    <property type="entry name" value="Nup84_Nup100"/>
    <property type="match status" value="1"/>
</dbReference>
<feature type="compositionally biased region" description="Low complexity" evidence="8">
    <location>
        <begin position="10"/>
        <end position="28"/>
    </location>
</feature>
<dbReference type="GeneID" id="96007211"/>
<gene>
    <name evidence="9" type="ORF">WHR41_05768</name>
</gene>
<evidence type="ECO:0000256" key="5">
    <source>
        <dbReference type="ARBA" id="ARBA00023132"/>
    </source>
</evidence>
<dbReference type="EMBL" id="JAAQHG020000020">
    <property type="protein sequence ID" value="KAL1585276.1"/>
    <property type="molecule type" value="Genomic_DNA"/>
</dbReference>
<dbReference type="PANTHER" id="PTHR13003:SF2">
    <property type="entry name" value="NUCLEAR PORE COMPLEX PROTEIN NUP107"/>
    <property type="match status" value="1"/>
</dbReference>
<dbReference type="GO" id="GO:0031080">
    <property type="term" value="C:nuclear pore outer ring"/>
    <property type="evidence" value="ECO:0007669"/>
    <property type="project" value="TreeGrafter"/>
</dbReference>
<evidence type="ECO:0000256" key="1">
    <source>
        <dbReference type="ARBA" id="ARBA00022448"/>
    </source>
</evidence>
<dbReference type="Gene3D" id="1.20.190.50">
    <property type="match status" value="1"/>
</dbReference>
<feature type="compositionally biased region" description="Basic and acidic residues" evidence="8">
    <location>
        <begin position="46"/>
        <end position="61"/>
    </location>
</feature>
<dbReference type="PANTHER" id="PTHR13003">
    <property type="entry name" value="NUP107-RELATED"/>
    <property type="match status" value="1"/>
</dbReference>
<sequence length="1033" mass="116924">MAPMTRRSQAAAAAAAASTSAPAPAPAAGVSKPVTRRSRATAATAARKEQSDSWELLDRQTSRNGEANEDDAQEDEDSDTNNAPAPPPAPMSFSTARTITRPSGAAQTAANSLRDIADRVGKEVEMFAETLDRFFDNLPAAQDQYDAAHDLVLEFKGIAEEAVEELKKGHEREVREQLRAEWSEQAHLSAFESTIGRPKPRTAVGGAAAARRMEQVEELRLCQEEADTWELFRVVLEMHYNPNAASQEQEKEEKLARLGNVHRYTSESELYDRFLIEDDLARERHMVKTWLEQTAENQKSDVQGIVDELEERAGTGKGTWTRGWMHTREKIKAEKRMRTWPQPDSSPLPQIRRTDNSEMLVTSLDPDAPTRQERALEKQDAYVERALWIACYEMLRRGKSWSEICDWCEERREGWRAVAMGKAMATSDTASNMAWRKMCYLASCSETAGDYEAAVYGLLGGNVQAVKKISRSVDDHLYAHYNAVLIQQFDQYLLKNYPQRVPQALNKQSYARDSVADANAAQLEIMELINGLRKTNTTKHESNTPLKMLQSYLLANEAESLIHTVGSAIAHVPNITGNPGDMTNRMKALVLHGSGFPEDKIVTDSRSLRITTHICLVLQVLRTAELQADEQEIEDNVVDAYIQELRTAGKRDPTPLYASRLQKDRYMVALSRVFQDVSSPRERETMLSLVQGFGLNPKNILWELTNCLQDDLFGDSRRAKGVRILESTDDHLYPGQQIKVDALPSFVRPEEEAFVSSYQWFQQLKGHWRETFLALTMGLRDCLFTGRFACARAIAESYPYDMMSKEKTYHILGRSVNIANDDRSRLREAEDTALWDLMHRQSRAYYQMEQLVHAFEAFAQFREEEITYRGMVPMPSSVPTTLKHAFENVEATMAPLLQPNFLLYPDEVNSDDDTFIAIRNLYLPEAIIAFNTILHSASYLITRDSLFGSMELSVAVAKEENQLTGPLVQSGRMRELMKSFALTSKAMLVLRNLGQKKWRVRRDREGRDPGMWEIGPQLRQGDEADGSTEDMEE</sequence>
<reference evidence="9 10" key="1">
    <citation type="journal article" date="2020" name="Microbiol. Resour. Announc.">
        <title>Draft Genome Sequence of a Cladosporium Species Isolated from the Mesophotic Ascidian Didemnum maculosum.</title>
        <authorList>
            <person name="Gioti A."/>
            <person name="Siaperas R."/>
            <person name="Nikolaivits E."/>
            <person name="Le Goff G."/>
            <person name="Ouazzani J."/>
            <person name="Kotoulas G."/>
            <person name="Topakas E."/>
        </authorList>
    </citation>
    <scope>NUCLEOTIDE SEQUENCE [LARGE SCALE GENOMIC DNA]</scope>
    <source>
        <strain evidence="9 10">TM138-S3</strain>
    </source>
</reference>
<evidence type="ECO:0000256" key="3">
    <source>
        <dbReference type="ARBA" id="ARBA00022927"/>
    </source>
</evidence>
<name>A0AB34KNE8_9PEZI</name>
<comment type="function">
    <text evidence="7">Functions as a component of the nuclear pore complex (NPC).</text>
</comment>
<dbReference type="GO" id="GO:0031965">
    <property type="term" value="C:nuclear membrane"/>
    <property type="evidence" value="ECO:0007669"/>
    <property type="project" value="UniProtKB-SubCell"/>
</dbReference>
<comment type="subunit">
    <text evidence="7">Part of the nuclear pore complex (NPC).</text>
</comment>
<comment type="caution">
    <text evidence="9">The sequence shown here is derived from an EMBL/GenBank/DDBJ whole genome shotgun (WGS) entry which is preliminary data.</text>
</comment>
<accession>A0AB34KNE8</accession>
<keyword evidence="4 7" id="KW-0811">Translocation</keyword>
<keyword evidence="10" id="KW-1185">Reference proteome</keyword>
<dbReference type="Proteomes" id="UP000803884">
    <property type="component" value="Unassembled WGS sequence"/>
</dbReference>
<dbReference type="Gene3D" id="1.10.3450.20">
    <property type="match status" value="1"/>
</dbReference>
<keyword evidence="3" id="KW-0653">Protein transport</keyword>
<feature type="compositionally biased region" description="Acidic residues" evidence="8">
    <location>
        <begin position="1023"/>
        <end position="1033"/>
    </location>
</feature>
<dbReference type="GO" id="GO:0000973">
    <property type="term" value="P:post-transcriptional tethering of RNA polymerase II gene DNA at nuclear periphery"/>
    <property type="evidence" value="ECO:0007669"/>
    <property type="project" value="TreeGrafter"/>
</dbReference>
<evidence type="ECO:0000313" key="10">
    <source>
        <dbReference type="Proteomes" id="UP000803884"/>
    </source>
</evidence>
<comment type="subcellular location">
    <subcellularLocation>
        <location evidence="7">Nucleus</location>
        <location evidence="7">Nuclear pore complex</location>
    </subcellularLocation>
    <subcellularLocation>
        <location evidence="7">Nucleus membrane</location>
    </subcellularLocation>
</comment>
<proteinExistence type="inferred from homology"/>
<keyword evidence="2" id="KW-0509">mRNA transport</keyword>
<dbReference type="InterPro" id="IPR007252">
    <property type="entry name" value="Nup84/Nup107"/>
</dbReference>
<dbReference type="RefSeq" id="XP_069228382.1">
    <property type="nucleotide sequence ID" value="XM_069374373.1"/>
</dbReference>
<keyword evidence="7" id="KW-0472">Membrane</keyword>
<dbReference type="GO" id="GO:0017056">
    <property type="term" value="F:structural constituent of nuclear pore"/>
    <property type="evidence" value="ECO:0007669"/>
    <property type="project" value="UniProtKB-UniRule"/>
</dbReference>
<organism evidence="9 10">
    <name type="scientific">Cladosporium halotolerans</name>
    <dbReference type="NCBI Taxonomy" id="1052096"/>
    <lineage>
        <taxon>Eukaryota</taxon>
        <taxon>Fungi</taxon>
        <taxon>Dikarya</taxon>
        <taxon>Ascomycota</taxon>
        <taxon>Pezizomycotina</taxon>
        <taxon>Dothideomycetes</taxon>
        <taxon>Dothideomycetidae</taxon>
        <taxon>Cladosporiales</taxon>
        <taxon>Cladosporiaceae</taxon>
        <taxon>Cladosporium</taxon>
    </lineage>
</organism>
<evidence type="ECO:0000256" key="8">
    <source>
        <dbReference type="SAM" id="MobiDB-lite"/>
    </source>
</evidence>
<dbReference type="AlphaFoldDB" id="A0AB34KNE8"/>
<dbReference type="GO" id="GO:0006606">
    <property type="term" value="P:protein import into nucleus"/>
    <property type="evidence" value="ECO:0007669"/>
    <property type="project" value="TreeGrafter"/>
</dbReference>
<comment type="similarity">
    <text evidence="7">Belongs to the nucleoporin Nup84/Nup107 family.</text>
</comment>
<keyword evidence="5 7" id="KW-0906">Nuclear pore complex</keyword>
<feature type="region of interest" description="Disordered" evidence="8">
    <location>
        <begin position="1"/>
        <end position="95"/>
    </location>
</feature>
<feature type="region of interest" description="Disordered" evidence="8">
    <location>
        <begin position="1004"/>
        <end position="1033"/>
    </location>
</feature>
<feature type="compositionally biased region" description="Acidic residues" evidence="8">
    <location>
        <begin position="67"/>
        <end position="79"/>
    </location>
</feature>
<dbReference type="GO" id="GO:0006406">
    <property type="term" value="P:mRNA export from nucleus"/>
    <property type="evidence" value="ECO:0007669"/>
    <property type="project" value="TreeGrafter"/>
</dbReference>
<evidence type="ECO:0000256" key="4">
    <source>
        <dbReference type="ARBA" id="ARBA00023010"/>
    </source>
</evidence>